<keyword evidence="3" id="KW-0812">Transmembrane</keyword>
<dbReference type="Pfam" id="PF00498">
    <property type="entry name" value="FHA"/>
    <property type="match status" value="1"/>
</dbReference>
<dbReference type="SUPFAM" id="SSF49879">
    <property type="entry name" value="SMAD/FHA domain"/>
    <property type="match status" value="1"/>
</dbReference>
<name>A0AAV5P4Y5_CELCE</name>
<sequence length="167" mass="17803">MTDLTFTLLRLGYLVLLWVFVLSAIGVLRRDLYGTKITPRRGKKGGPASAVRPTSGPTPAAPEPSRPAAPAGPSRLVVTAGPLTGTTIPLTTSSILIGRAPSCTLVLDDDYSSSRHARIFPQHGSWFVEDLGSTNGTYVEDQRIAQVTPLGPGTRVRIGQSVVELQR</sequence>
<keyword evidence="3" id="KW-1133">Transmembrane helix</keyword>
<dbReference type="EMBL" id="CP041694">
    <property type="protein sequence ID" value="QDP74172.1"/>
    <property type="molecule type" value="Genomic_DNA"/>
</dbReference>
<keyword evidence="3" id="KW-0472">Membrane</keyword>
<keyword evidence="1" id="KW-0597">Phosphoprotein</keyword>
<reference evidence="5" key="2">
    <citation type="submission" date="2023-03" db="EMBL/GenBank/DDBJ databases">
        <title>Cellulosimicrobium cellulans NBRC 103059.</title>
        <authorList>
            <person name="Ichikawa N."/>
            <person name="Sato H."/>
            <person name="Tonouchi N."/>
        </authorList>
    </citation>
    <scope>NUCLEOTIDE SEQUENCE</scope>
    <source>
        <strain evidence="5">NBRC 103059</strain>
    </source>
</reference>
<dbReference type="InterPro" id="IPR008984">
    <property type="entry name" value="SMAD_FHA_dom_sf"/>
</dbReference>
<evidence type="ECO:0000256" key="3">
    <source>
        <dbReference type="SAM" id="Phobius"/>
    </source>
</evidence>
<evidence type="ECO:0000313" key="5">
    <source>
        <dbReference type="EMBL" id="GLY57031.1"/>
    </source>
</evidence>
<accession>A0AAV5P4Y5</accession>
<feature type="region of interest" description="Disordered" evidence="2">
    <location>
        <begin position="38"/>
        <end position="76"/>
    </location>
</feature>
<organism evidence="5 8">
    <name type="scientific">Cellulosimicrobium cellulans</name>
    <name type="common">Arthrobacter luteus</name>
    <dbReference type="NCBI Taxonomy" id="1710"/>
    <lineage>
        <taxon>Bacteria</taxon>
        <taxon>Bacillati</taxon>
        <taxon>Actinomycetota</taxon>
        <taxon>Actinomycetes</taxon>
        <taxon>Micrococcales</taxon>
        <taxon>Promicromonosporaceae</taxon>
        <taxon>Cellulosimicrobium</taxon>
    </lineage>
</organism>
<reference evidence="6 7" key="1">
    <citation type="submission" date="2019-07" db="EMBL/GenBank/DDBJ databases">
        <title>Complete Genome Sequence and Methylome Analysis of Arthrobacter luteus NEB113.</title>
        <authorList>
            <person name="Fomenkov A."/>
            <person name="Anton B.P."/>
            <person name="Vincze T."/>
            <person name="Roberts R.J."/>
        </authorList>
    </citation>
    <scope>NUCLEOTIDE SEQUENCE [LARGE SCALE GENOMIC DNA]</scope>
    <source>
        <strain evidence="6 7">NEB113</strain>
    </source>
</reference>
<proteinExistence type="predicted"/>
<evidence type="ECO:0000313" key="8">
    <source>
        <dbReference type="Proteomes" id="UP001165168"/>
    </source>
</evidence>
<dbReference type="PROSITE" id="PS50006">
    <property type="entry name" value="FHA_DOMAIN"/>
    <property type="match status" value="1"/>
</dbReference>
<dbReference type="Gene3D" id="2.60.200.20">
    <property type="match status" value="1"/>
</dbReference>
<dbReference type="RefSeq" id="WP_137281370.1">
    <property type="nucleotide sequence ID" value="NZ_BSTG01000002.1"/>
</dbReference>
<dbReference type="PANTHER" id="PTHR23308">
    <property type="entry name" value="NUCLEAR INHIBITOR OF PROTEIN PHOSPHATASE-1"/>
    <property type="match status" value="1"/>
</dbReference>
<protein>
    <submittedName>
        <fullName evidence="5">FHA domain-containing protein</fullName>
    </submittedName>
</protein>
<dbReference type="SMART" id="SM00240">
    <property type="entry name" value="FHA"/>
    <property type="match status" value="1"/>
</dbReference>
<dbReference type="Proteomes" id="UP000319068">
    <property type="component" value="Chromosome"/>
</dbReference>
<feature type="domain" description="FHA" evidence="4">
    <location>
        <begin position="95"/>
        <end position="144"/>
    </location>
</feature>
<dbReference type="InterPro" id="IPR050923">
    <property type="entry name" value="Cell_Proc_Reg/RNA_Proc"/>
</dbReference>
<dbReference type="EMBL" id="BSTG01000002">
    <property type="protein sequence ID" value="GLY57031.1"/>
    <property type="molecule type" value="Genomic_DNA"/>
</dbReference>
<evidence type="ECO:0000313" key="7">
    <source>
        <dbReference type="Proteomes" id="UP000319068"/>
    </source>
</evidence>
<dbReference type="InterPro" id="IPR000253">
    <property type="entry name" value="FHA_dom"/>
</dbReference>
<evidence type="ECO:0000313" key="6">
    <source>
        <dbReference type="EMBL" id="QDP74172.1"/>
    </source>
</evidence>
<evidence type="ECO:0000259" key="4">
    <source>
        <dbReference type="PROSITE" id="PS50006"/>
    </source>
</evidence>
<feature type="transmembrane region" description="Helical" evidence="3">
    <location>
        <begin position="6"/>
        <end position="28"/>
    </location>
</feature>
<gene>
    <name evidence="5" type="ORF">Ccel01_16330</name>
    <name evidence="6" type="ORF">FOG94_02515</name>
</gene>
<evidence type="ECO:0000256" key="2">
    <source>
        <dbReference type="SAM" id="MobiDB-lite"/>
    </source>
</evidence>
<evidence type="ECO:0000256" key="1">
    <source>
        <dbReference type="ARBA" id="ARBA00022553"/>
    </source>
</evidence>
<dbReference type="AlphaFoldDB" id="A0AAV5P4Y5"/>
<dbReference type="Proteomes" id="UP001165168">
    <property type="component" value="Unassembled WGS sequence"/>
</dbReference>
<keyword evidence="7" id="KW-1185">Reference proteome</keyword>